<keyword evidence="3" id="KW-1185">Reference proteome</keyword>
<dbReference type="Pfam" id="PF00563">
    <property type="entry name" value="EAL"/>
    <property type="match status" value="1"/>
</dbReference>
<protein>
    <submittedName>
        <fullName evidence="2">EAL domain, c-di-GMP-specific phosphodiesterase class I (Or its enzymatically inactive variant)</fullName>
    </submittedName>
</protein>
<reference evidence="3" key="1">
    <citation type="submission" date="2016-09" db="EMBL/GenBank/DDBJ databases">
        <authorList>
            <person name="Varghese N."/>
            <person name="Submissions S."/>
        </authorList>
    </citation>
    <scope>NUCLEOTIDE SEQUENCE [LARGE SCALE GENOMIC DNA]</scope>
    <source>
        <strain evidence="3">JS23</strain>
    </source>
</reference>
<dbReference type="PROSITE" id="PS50883">
    <property type="entry name" value="EAL"/>
    <property type="match status" value="1"/>
</dbReference>
<name>A0A1H2PNM7_9BURK</name>
<dbReference type="SUPFAM" id="SSF141868">
    <property type="entry name" value="EAL domain-like"/>
    <property type="match status" value="1"/>
</dbReference>
<dbReference type="AlphaFoldDB" id="A0A1H2PNM7"/>
<evidence type="ECO:0000313" key="2">
    <source>
        <dbReference type="EMBL" id="SDV48282.1"/>
    </source>
</evidence>
<proteinExistence type="predicted"/>
<dbReference type="InterPro" id="IPR001633">
    <property type="entry name" value="EAL_dom"/>
</dbReference>
<organism evidence="2 3">
    <name type="scientific">Chitinasiproducens palmae</name>
    <dbReference type="NCBI Taxonomy" id="1770053"/>
    <lineage>
        <taxon>Bacteria</taxon>
        <taxon>Pseudomonadati</taxon>
        <taxon>Pseudomonadota</taxon>
        <taxon>Betaproteobacteria</taxon>
        <taxon>Burkholderiales</taxon>
        <taxon>Burkholderiaceae</taxon>
        <taxon>Chitinasiproducens</taxon>
    </lineage>
</organism>
<dbReference type="RefSeq" id="WP_091907284.1">
    <property type="nucleotide sequence ID" value="NZ_FNLO01000004.1"/>
</dbReference>
<dbReference type="CDD" id="cd01948">
    <property type="entry name" value="EAL"/>
    <property type="match status" value="1"/>
</dbReference>
<dbReference type="InterPro" id="IPR050706">
    <property type="entry name" value="Cyclic-di-GMP_PDE-like"/>
</dbReference>
<gene>
    <name evidence="2" type="ORF">SAMN05216551_104322</name>
</gene>
<evidence type="ECO:0000313" key="3">
    <source>
        <dbReference type="Proteomes" id="UP000243719"/>
    </source>
</evidence>
<evidence type="ECO:0000259" key="1">
    <source>
        <dbReference type="PROSITE" id="PS50883"/>
    </source>
</evidence>
<dbReference type="InterPro" id="IPR035919">
    <property type="entry name" value="EAL_sf"/>
</dbReference>
<dbReference type="PANTHER" id="PTHR33121">
    <property type="entry name" value="CYCLIC DI-GMP PHOSPHODIESTERASE PDEF"/>
    <property type="match status" value="1"/>
</dbReference>
<dbReference type="GO" id="GO:0071111">
    <property type="term" value="F:cyclic-guanylate-specific phosphodiesterase activity"/>
    <property type="evidence" value="ECO:0007669"/>
    <property type="project" value="InterPro"/>
</dbReference>
<dbReference type="STRING" id="1770053.SAMN05216551_104322"/>
<dbReference type="EMBL" id="FNLO01000004">
    <property type="protein sequence ID" value="SDV48282.1"/>
    <property type="molecule type" value="Genomic_DNA"/>
</dbReference>
<dbReference type="Gene3D" id="3.20.20.450">
    <property type="entry name" value="EAL domain"/>
    <property type="match status" value="1"/>
</dbReference>
<dbReference type="PANTHER" id="PTHR33121:SF15">
    <property type="entry name" value="BLUE LIGHT- AND TEMPERATURE-REGULATED ANTIREPRESSOR BLUF"/>
    <property type="match status" value="1"/>
</dbReference>
<dbReference type="Proteomes" id="UP000243719">
    <property type="component" value="Unassembled WGS sequence"/>
</dbReference>
<dbReference type="SMART" id="SM00052">
    <property type="entry name" value="EAL"/>
    <property type="match status" value="1"/>
</dbReference>
<feature type="domain" description="EAL" evidence="1">
    <location>
        <begin position="13"/>
        <end position="259"/>
    </location>
</feature>
<accession>A0A1H2PNM7</accession>
<dbReference type="OrthoDB" id="9813903at2"/>
<sequence>MIPVHLAGARRSNAGCEGCLQESGRDIPFTFAYQPIVDLAGRRVFAHEALVRGPAGQSAYSVLSQIDGESMYGFDQRCREKAIAGAARLGMTERLSINFLPNAVYRAEVCIQRTLEAAARHRFPIDRIIFETVESERVDDEAHLASIFREYQRLGLKTAIDDFGAGASGLRLLADFQPDIVKLDMALIRGIDHDRARRAIVGGVVAMCNDLGIEVIAEGVETADERNCLADNGISLMQGYLFARPAFEALAPITEGSWLPAA</sequence>